<accession>A0ABX0TW17</accession>
<dbReference type="PANTHER" id="PTHR23291:SF50">
    <property type="entry name" value="PROTEIN LIFEGUARD 4"/>
    <property type="match status" value="1"/>
</dbReference>
<evidence type="ECO:0000313" key="7">
    <source>
        <dbReference type="EMBL" id="NIJ07975.1"/>
    </source>
</evidence>
<keyword evidence="5 6" id="KW-0472">Membrane</keyword>
<reference evidence="7 8" key="1">
    <citation type="submission" date="2020-03" db="EMBL/GenBank/DDBJ databases">
        <title>Genomic Encyclopedia of Type Strains, Phase III (KMG-III): the genomes of soil and plant-associated and newly described type strains.</title>
        <authorList>
            <person name="Whitman W."/>
        </authorList>
    </citation>
    <scope>NUCLEOTIDE SEQUENCE [LARGE SCALE GENOMIC DNA]</scope>
    <source>
        <strain evidence="7 8">CECT 8804</strain>
    </source>
</reference>
<feature type="transmembrane region" description="Helical" evidence="6">
    <location>
        <begin position="36"/>
        <end position="55"/>
    </location>
</feature>
<sequence>MANGLDPWATAARPASGVGVRDVTRDAGLRSYMLSVYNYMASGVLLTGIVAMLFARGGADSLAAQVFLNGGPLKWVVMLAPIGLVMWLSFGINRISEGTAKAIFWGYAALMGVSLSTILLVYTGASVAQTFFATAAAFASLSLWGYTTKKDLSAFGTFLIMGVIGIFVAMLINMFLKSSALDLVVSVLGVLLFAGLTAWNTQQIKSAYFAVQGTSMMGKTVIMGALQLYIDFINMFLFLLRFMGDRR</sequence>
<comment type="similarity">
    <text evidence="2 6">Belongs to the BI1 family.</text>
</comment>
<keyword evidence="3 6" id="KW-0812">Transmembrane</keyword>
<feature type="transmembrane region" description="Helical" evidence="6">
    <location>
        <begin position="75"/>
        <end position="92"/>
    </location>
</feature>
<keyword evidence="8" id="KW-1185">Reference proteome</keyword>
<feature type="transmembrane region" description="Helical" evidence="6">
    <location>
        <begin position="183"/>
        <end position="201"/>
    </location>
</feature>
<dbReference type="CDD" id="cd10432">
    <property type="entry name" value="BI-1-like_bacterial"/>
    <property type="match status" value="1"/>
</dbReference>
<dbReference type="InterPro" id="IPR006214">
    <property type="entry name" value="Bax_inhibitor_1-related"/>
</dbReference>
<evidence type="ECO:0000256" key="2">
    <source>
        <dbReference type="ARBA" id="ARBA00010350"/>
    </source>
</evidence>
<proteinExistence type="inferred from homology"/>
<dbReference type="RefSeq" id="WP_167072815.1">
    <property type="nucleotide sequence ID" value="NZ_JAAOZC010000003.1"/>
</dbReference>
<name>A0ABX0TW17_9SPHN</name>
<evidence type="ECO:0000256" key="1">
    <source>
        <dbReference type="ARBA" id="ARBA00004141"/>
    </source>
</evidence>
<organism evidence="7 8">
    <name type="scientific">Sphingomonas vulcanisoli</name>
    <dbReference type="NCBI Taxonomy" id="1658060"/>
    <lineage>
        <taxon>Bacteria</taxon>
        <taxon>Pseudomonadati</taxon>
        <taxon>Pseudomonadota</taxon>
        <taxon>Alphaproteobacteria</taxon>
        <taxon>Sphingomonadales</taxon>
        <taxon>Sphingomonadaceae</taxon>
        <taxon>Sphingomonas</taxon>
    </lineage>
</organism>
<gene>
    <name evidence="7" type="ORF">FHS31_001585</name>
</gene>
<dbReference type="Pfam" id="PF01027">
    <property type="entry name" value="Bax1-I"/>
    <property type="match status" value="1"/>
</dbReference>
<evidence type="ECO:0000256" key="6">
    <source>
        <dbReference type="RuleBase" id="RU004379"/>
    </source>
</evidence>
<dbReference type="PANTHER" id="PTHR23291">
    <property type="entry name" value="BAX INHIBITOR-RELATED"/>
    <property type="match status" value="1"/>
</dbReference>
<dbReference type="EMBL" id="JAAOZC010000003">
    <property type="protein sequence ID" value="NIJ07975.1"/>
    <property type="molecule type" value="Genomic_DNA"/>
</dbReference>
<feature type="transmembrane region" description="Helical" evidence="6">
    <location>
        <begin position="153"/>
        <end position="176"/>
    </location>
</feature>
<feature type="transmembrane region" description="Helical" evidence="6">
    <location>
        <begin position="104"/>
        <end position="123"/>
    </location>
</feature>
<evidence type="ECO:0000256" key="5">
    <source>
        <dbReference type="ARBA" id="ARBA00023136"/>
    </source>
</evidence>
<comment type="subcellular location">
    <subcellularLocation>
        <location evidence="1">Membrane</location>
        <topology evidence="1">Multi-pass membrane protein</topology>
    </subcellularLocation>
</comment>
<comment type="caution">
    <text evidence="7">The sequence shown here is derived from an EMBL/GenBank/DDBJ whole genome shotgun (WGS) entry which is preliminary data.</text>
</comment>
<protein>
    <recommendedName>
        <fullName evidence="9">Bax inhibitor-1/YccA family protein</fullName>
    </recommendedName>
</protein>
<evidence type="ECO:0000256" key="3">
    <source>
        <dbReference type="ARBA" id="ARBA00022692"/>
    </source>
</evidence>
<evidence type="ECO:0000313" key="8">
    <source>
        <dbReference type="Proteomes" id="UP000727456"/>
    </source>
</evidence>
<evidence type="ECO:0008006" key="9">
    <source>
        <dbReference type="Google" id="ProtNLM"/>
    </source>
</evidence>
<evidence type="ECO:0000256" key="4">
    <source>
        <dbReference type="ARBA" id="ARBA00022989"/>
    </source>
</evidence>
<keyword evidence="4 6" id="KW-1133">Transmembrane helix</keyword>
<dbReference type="Proteomes" id="UP000727456">
    <property type="component" value="Unassembled WGS sequence"/>
</dbReference>
<feature type="transmembrane region" description="Helical" evidence="6">
    <location>
        <begin position="221"/>
        <end position="240"/>
    </location>
</feature>